<dbReference type="InterPro" id="IPR049349">
    <property type="entry name" value="DUF2264_N"/>
</dbReference>
<feature type="domain" description="DUF2264" evidence="2">
    <location>
        <begin position="44"/>
        <end position="400"/>
    </location>
</feature>
<dbReference type="Pfam" id="PF10022">
    <property type="entry name" value="DUF2264"/>
    <property type="match status" value="1"/>
</dbReference>
<dbReference type="InterPro" id="IPR016624">
    <property type="entry name" value="UCP014753"/>
</dbReference>
<proteinExistence type="predicted"/>
<dbReference type="EMBL" id="CP001681">
    <property type="protein sequence ID" value="ACU04443.1"/>
    <property type="molecule type" value="Genomic_DNA"/>
</dbReference>
<dbReference type="PANTHER" id="PTHR35339:SF3">
    <property type="entry name" value="DUF2264 DOMAIN-CONTAINING PROTEIN"/>
    <property type="match status" value="1"/>
</dbReference>
<reference evidence="3 4" key="1">
    <citation type="journal article" date="2009" name="Stand. Genomic Sci.">
        <title>Complete genome sequence of Pedobacter heparinus type strain (HIM 762-3).</title>
        <authorList>
            <person name="Han C."/>
            <person name="Spring S."/>
            <person name="Lapidus A."/>
            <person name="Del Rio T.G."/>
            <person name="Tice H."/>
            <person name="Copeland A."/>
            <person name="Cheng J.F."/>
            <person name="Lucas S."/>
            <person name="Chen F."/>
            <person name="Nolan M."/>
            <person name="Bruce D."/>
            <person name="Goodwin L."/>
            <person name="Pitluck S."/>
            <person name="Ivanova N."/>
            <person name="Mavromatis K."/>
            <person name="Mikhailova N."/>
            <person name="Pati A."/>
            <person name="Chen A."/>
            <person name="Palaniappan K."/>
            <person name="Land M."/>
            <person name="Hauser L."/>
            <person name="Chang Y.J."/>
            <person name="Jeffries C.C."/>
            <person name="Saunders E."/>
            <person name="Chertkov O."/>
            <person name="Brettin T."/>
            <person name="Goker M."/>
            <person name="Rohde M."/>
            <person name="Bristow J."/>
            <person name="Eisen J.A."/>
            <person name="Markowitz V."/>
            <person name="Hugenholtz P."/>
            <person name="Kyrpides N.C."/>
            <person name="Klenk H.P."/>
            <person name="Detter J.C."/>
        </authorList>
    </citation>
    <scope>NUCLEOTIDE SEQUENCE [LARGE SCALE GENOMIC DNA]</scope>
    <source>
        <strain evidence="4">ATCC 13125 / DSM 2366 / CIP 104194 / JCM 7457 / NBRC 12017 / NCIMB 9290 / NRRL B-14731 / HIM 762-3</strain>
    </source>
</reference>
<evidence type="ECO:0000313" key="4">
    <source>
        <dbReference type="Proteomes" id="UP000000852"/>
    </source>
</evidence>
<dbReference type="eggNOG" id="COG4289">
    <property type="taxonomic scope" value="Bacteria"/>
</dbReference>
<keyword evidence="4" id="KW-1185">Reference proteome</keyword>
<dbReference type="HOGENOM" id="CLU_028269_2_0_10"/>
<dbReference type="PANTHER" id="PTHR35339">
    <property type="entry name" value="LINALOOL DEHYDRATASE_ISOMERASE DOMAIN-CONTAINING PROTEIN"/>
    <property type="match status" value="1"/>
</dbReference>
<dbReference type="AlphaFoldDB" id="C6XY25"/>
<feature type="signal peptide" evidence="1">
    <location>
        <begin position="1"/>
        <end position="32"/>
    </location>
</feature>
<organism evidence="3 4">
    <name type="scientific">Pedobacter heparinus (strain ATCC 13125 / DSM 2366 / CIP 104194 / JCM 7457 / NBRC 12017 / NCIMB 9290 / NRRL B-14731 / HIM 762-3)</name>
    <dbReference type="NCBI Taxonomy" id="485917"/>
    <lineage>
        <taxon>Bacteria</taxon>
        <taxon>Pseudomonadati</taxon>
        <taxon>Bacteroidota</taxon>
        <taxon>Sphingobacteriia</taxon>
        <taxon>Sphingobacteriales</taxon>
        <taxon>Sphingobacteriaceae</taxon>
        <taxon>Pedobacter</taxon>
    </lineage>
</organism>
<protein>
    <recommendedName>
        <fullName evidence="2">DUF2264 domain-containing protein</fullName>
    </recommendedName>
</protein>
<dbReference type="Proteomes" id="UP000000852">
    <property type="component" value="Chromosome"/>
</dbReference>
<evidence type="ECO:0000313" key="3">
    <source>
        <dbReference type="EMBL" id="ACU04443.1"/>
    </source>
</evidence>
<name>C6XY25_PEDHD</name>
<sequence>MVKLKDTQMKKNWSLTVALFLMMGVAKPDAFAARLPAPDAGQQQRKYLVQTLSKIADPVLKVLSQNKLKELMPVEAKTEGRKNYTYLEAFGRLLAGMAPWLELGPDKTEEGLLRKKYIELARKGIHNATDPEGPDFMNFNKGGQPLVDAAFFAQALLRAPGQLWEPLDEKTRANVIAALKSSRAIIPSYSNWLMFSATIEAALLKFDNSGDRMRIDYALKSHMLWYKGDGAYGDGPNFHWDYYNSFVIQPMLVDVCAVLAGRKSIDKRTFDLVNNRANRYAEVQERLISPEGTYPPIGRSLAYRFGAFQSLAQAVLRKNLPKELLPQQVRAALYTLIRRQVEAPGTFDEAGWLRIGLYGYQPGVGEEYISTGSLYLCSQAFLMLGLPADDPFWKGPDADWTAKKIWKGLDVTTDHARE</sequence>
<dbReference type="KEGG" id="phe:Phep_2239"/>
<keyword evidence="1" id="KW-0732">Signal</keyword>
<evidence type="ECO:0000259" key="2">
    <source>
        <dbReference type="Pfam" id="PF10022"/>
    </source>
</evidence>
<dbReference type="STRING" id="485917.Phep_2239"/>
<dbReference type="PIRSF" id="PIRSF014753">
    <property type="entry name" value="UCP014753"/>
    <property type="match status" value="1"/>
</dbReference>
<evidence type="ECO:0000256" key="1">
    <source>
        <dbReference type="SAM" id="SignalP"/>
    </source>
</evidence>
<accession>C6XY25</accession>
<gene>
    <name evidence="3" type="ordered locus">Phep_2239</name>
</gene>
<feature type="chain" id="PRO_5002974282" description="DUF2264 domain-containing protein" evidence="1">
    <location>
        <begin position="33"/>
        <end position="418"/>
    </location>
</feature>